<organism evidence="2 3">
    <name type="scientific">Burkholderia oklahomensis</name>
    <dbReference type="NCBI Taxonomy" id="342113"/>
    <lineage>
        <taxon>Bacteria</taxon>
        <taxon>Pseudomonadati</taxon>
        <taxon>Pseudomonadota</taxon>
        <taxon>Betaproteobacteria</taxon>
        <taxon>Burkholderiales</taxon>
        <taxon>Burkholderiaceae</taxon>
        <taxon>Burkholderia</taxon>
        <taxon>pseudomallei group</taxon>
    </lineage>
</organism>
<feature type="region of interest" description="Disordered" evidence="1">
    <location>
        <begin position="1"/>
        <end position="21"/>
    </location>
</feature>
<reference evidence="2 3" key="1">
    <citation type="submission" date="2014-06" db="EMBL/GenBank/DDBJ databases">
        <authorList>
            <person name="Bishop-Lilly K.A."/>
            <person name="Broomall S.M."/>
            <person name="Chain P.S."/>
            <person name="Chertkov O."/>
            <person name="Coyne S.R."/>
            <person name="Daligault H.E."/>
            <person name="Davenport K.W."/>
            <person name="Erkkila T."/>
            <person name="Frey K.G."/>
            <person name="Gibbons H.S."/>
            <person name="Gu W."/>
            <person name="Jaissle J."/>
            <person name="Johnson S.L."/>
            <person name="Koroleva G.I."/>
            <person name="Ladner J.T."/>
            <person name="Lo C.-C."/>
            <person name="Minogue T.D."/>
            <person name="Munk C."/>
            <person name="Palacios G.F."/>
            <person name="Redden C.L."/>
            <person name="Rosenzweig C.N."/>
            <person name="Scholz M.B."/>
            <person name="Teshima H."/>
            <person name="Xu Y."/>
        </authorList>
    </citation>
    <scope>NUCLEOTIDE SEQUENCE [LARGE SCALE GENOMIC DNA]</scope>
    <source>
        <strain evidence="2 3">EO147</strain>
    </source>
</reference>
<evidence type="ECO:0000313" key="3">
    <source>
        <dbReference type="Proteomes" id="UP000029424"/>
    </source>
</evidence>
<evidence type="ECO:0000313" key="2">
    <source>
        <dbReference type="EMBL" id="AIO65222.1"/>
    </source>
</evidence>
<name>A0AAI8B3Y8_9BURK</name>
<proteinExistence type="predicted"/>
<keyword evidence="3" id="KW-1185">Reference proteome</keyword>
<dbReference type="KEGG" id="bok:DM82_3259"/>
<feature type="compositionally biased region" description="Polar residues" evidence="1">
    <location>
        <begin position="1"/>
        <end position="16"/>
    </location>
</feature>
<dbReference type="EMBL" id="CP008726">
    <property type="protein sequence ID" value="AIO65222.1"/>
    <property type="molecule type" value="Genomic_DNA"/>
</dbReference>
<sequence length="51" mass="5710">MEQQFEQVAPATSPNTTRKKPLNFVRSIEGFSHLGRIRDSNPRTCGLCFSG</sequence>
<dbReference type="AlphaFoldDB" id="A0AAI8B3Y8"/>
<evidence type="ECO:0000256" key="1">
    <source>
        <dbReference type="SAM" id="MobiDB-lite"/>
    </source>
</evidence>
<dbReference type="Proteomes" id="UP000029424">
    <property type="component" value="Chromosome 1"/>
</dbReference>
<protein>
    <submittedName>
        <fullName evidence="2">Uncharacterized protein</fullName>
    </submittedName>
</protein>
<accession>A0AAI8B3Y8</accession>
<gene>
    <name evidence="2" type="ORF">DM82_3259</name>
</gene>